<comment type="caution">
    <text evidence="3">The sequence shown here is derived from an EMBL/GenBank/DDBJ whole genome shotgun (WGS) entry which is preliminary data.</text>
</comment>
<reference evidence="3 4" key="1">
    <citation type="submission" date="2020-10" db="EMBL/GenBank/DDBJ databases">
        <authorList>
            <person name="Klimov P.B."/>
            <person name="Dyachkov S.M."/>
            <person name="Chetverikov P.E."/>
        </authorList>
    </citation>
    <scope>NUCLEOTIDE SEQUENCE [LARGE SCALE GENOMIC DNA]</scope>
    <source>
        <strain evidence="3">BMOC 18-1129-001#AD2665</strain>
        <tissue evidence="3">Entire mites</tissue>
    </source>
</reference>
<dbReference type="Gene3D" id="3.40.1360.10">
    <property type="match status" value="1"/>
</dbReference>
<feature type="domain" description="Topoisomerase 6 subunit A/Spo11 TOPRIM" evidence="2">
    <location>
        <begin position="329"/>
        <end position="499"/>
    </location>
</feature>
<name>A0ABQ7S528_9ACAR</name>
<dbReference type="InterPro" id="IPR036388">
    <property type="entry name" value="WH-like_DNA-bd_sf"/>
</dbReference>
<gene>
    <name evidence="3" type="primary">SPO11</name>
    <name evidence="3" type="ORF">GZH46_02979</name>
</gene>
<dbReference type="PRINTS" id="PR01550">
    <property type="entry name" value="TOP6AFAMILY"/>
</dbReference>
<dbReference type="InterPro" id="IPR002815">
    <property type="entry name" value="Spo11/TopoVI_A"/>
</dbReference>
<feature type="compositionally biased region" description="Polar residues" evidence="1">
    <location>
        <begin position="241"/>
        <end position="253"/>
    </location>
</feature>
<evidence type="ECO:0000259" key="2">
    <source>
        <dbReference type="Pfam" id="PF21180"/>
    </source>
</evidence>
<organism evidence="3 4">
    <name type="scientific">Fragariocoptes setiger</name>
    <dbReference type="NCBI Taxonomy" id="1670756"/>
    <lineage>
        <taxon>Eukaryota</taxon>
        <taxon>Metazoa</taxon>
        <taxon>Ecdysozoa</taxon>
        <taxon>Arthropoda</taxon>
        <taxon>Chelicerata</taxon>
        <taxon>Arachnida</taxon>
        <taxon>Acari</taxon>
        <taxon>Acariformes</taxon>
        <taxon>Trombidiformes</taxon>
        <taxon>Prostigmata</taxon>
        <taxon>Eupodina</taxon>
        <taxon>Eriophyoidea</taxon>
        <taxon>Phytoptidae</taxon>
        <taxon>Fragariocoptes</taxon>
    </lineage>
</organism>
<sequence>MNMDVDEEFNANPNDIFEELQYLKKHEFVFNTKNKWDTGMWEKLEKLRMELISHYVNSSNSPRNEYFEIKNTCEIEHFKYQIKAILVRLATKIVHNLGSVGEEPRTLTPISDFDDWNNDQDLGLDENNNEDANFLNARRKFSKKTSSKFPKEPKLKIFDRNHPKNLKIDKYGTLQTVSKEVAHYRNMGLKQQAFMLHVISKVLPLVRDNIYWTKRELYYKSLEYCKTAKYKDITPGGPGDNSETATDRSSIASIRQKDKPMKATGHSEKPLNEMLDDLCCHIGCTKLNINILPMVKGIVHGDLRFELDSGVSIPNVKSAITKIESDAKFILVVEKDAVLQQLIDLKLTQKYSAILITGKGYPDSSTRAFLQHLWLKLNIPSLVLTDADPYGIEIACVYKFGSIGMAYESQNLAMPSLRWLGLLPTDLKNLNIPENECQRLTGGDIKKLKKLSGRPYMAIHKQWLDQVKFILEFGKKAQIESMDKICQNFLMDTYLPNKMRQGSWI</sequence>
<feature type="region of interest" description="Disordered" evidence="1">
    <location>
        <begin position="235"/>
        <end position="267"/>
    </location>
</feature>
<dbReference type="InterPro" id="IPR034136">
    <property type="entry name" value="TOPRIM_Topo6A/Spo11"/>
</dbReference>
<evidence type="ECO:0000256" key="1">
    <source>
        <dbReference type="SAM" id="MobiDB-lite"/>
    </source>
</evidence>
<accession>A0ABQ7S528</accession>
<feature type="non-terminal residue" evidence="3">
    <location>
        <position position="505"/>
    </location>
</feature>
<feature type="compositionally biased region" description="Basic and acidic residues" evidence="1">
    <location>
        <begin position="255"/>
        <end position="267"/>
    </location>
</feature>
<dbReference type="PANTHER" id="PTHR10848">
    <property type="entry name" value="MEIOTIC RECOMBINATION PROTEIN SPO11"/>
    <property type="match status" value="1"/>
</dbReference>
<evidence type="ECO:0000313" key="3">
    <source>
        <dbReference type="EMBL" id="KAG9508520.1"/>
    </source>
</evidence>
<dbReference type="CDD" id="cd00223">
    <property type="entry name" value="TOPRIM_TopoIIB_SPO"/>
    <property type="match status" value="1"/>
</dbReference>
<keyword evidence="4" id="KW-1185">Reference proteome</keyword>
<protein>
    <submittedName>
        <fullName evidence="3">Meiotic recombination protein SPO11</fullName>
    </submittedName>
</protein>
<dbReference type="Pfam" id="PF21180">
    <property type="entry name" value="TOP6A-Spo11_Toprim"/>
    <property type="match status" value="1"/>
</dbReference>
<dbReference type="Gene3D" id="1.10.10.10">
    <property type="entry name" value="Winged helix-like DNA-binding domain superfamily/Winged helix DNA-binding domain"/>
    <property type="match status" value="1"/>
</dbReference>
<evidence type="ECO:0000313" key="4">
    <source>
        <dbReference type="Proteomes" id="UP000825002"/>
    </source>
</evidence>
<dbReference type="PANTHER" id="PTHR10848:SF0">
    <property type="entry name" value="MEIOTIC RECOMBINATION PROTEIN SPO11"/>
    <property type="match status" value="1"/>
</dbReference>
<dbReference type="Proteomes" id="UP000825002">
    <property type="component" value="Unassembled WGS sequence"/>
</dbReference>
<dbReference type="EMBL" id="JAIFTH010001483">
    <property type="protein sequence ID" value="KAG9508520.1"/>
    <property type="molecule type" value="Genomic_DNA"/>
</dbReference>
<dbReference type="SUPFAM" id="SSF56726">
    <property type="entry name" value="DNA topoisomerase IV, alpha subunit"/>
    <property type="match status" value="1"/>
</dbReference>
<proteinExistence type="predicted"/>
<dbReference type="InterPro" id="IPR036078">
    <property type="entry name" value="Spo11/TopoVI_A_sf"/>
</dbReference>